<protein>
    <submittedName>
        <fullName evidence="2">cAMP phosphodiesterase</fullName>
    </submittedName>
</protein>
<name>A0A7W7Y5J5_9BACT</name>
<evidence type="ECO:0000313" key="3">
    <source>
        <dbReference type="Proteomes" id="UP000528322"/>
    </source>
</evidence>
<keyword evidence="3" id="KW-1185">Reference proteome</keyword>
<organism evidence="2 3">
    <name type="scientific">Desulfurispira natronophila</name>
    <dbReference type="NCBI Taxonomy" id="682562"/>
    <lineage>
        <taxon>Bacteria</taxon>
        <taxon>Pseudomonadati</taxon>
        <taxon>Chrysiogenota</taxon>
        <taxon>Chrysiogenia</taxon>
        <taxon>Chrysiogenales</taxon>
        <taxon>Chrysiogenaceae</taxon>
        <taxon>Desulfurispira</taxon>
    </lineage>
</organism>
<dbReference type="GO" id="GO:0047555">
    <property type="term" value="F:3',5'-cyclic-GMP phosphodiesterase activity"/>
    <property type="evidence" value="ECO:0007669"/>
    <property type="project" value="TreeGrafter"/>
</dbReference>
<dbReference type="GO" id="GO:0004115">
    <property type="term" value="F:3',5'-cyclic-AMP phosphodiesterase activity"/>
    <property type="evidence" value="ECO:0007669"/>
    <property type="project" value="InterPro"/>
</dbReference>
<dbReference type="InterPro" id="IPR000396">
    <property type="entry name" value="Pdiesterase2"/>
</dbReference>
<dbReference type="AlphaFoldDB" id="A0A7W7Y5J5"/>
<dbReference type="PANTHER" id="PTHR28283:SF1">
    <property type="entry name" value="3',5'-CYCLIC-NUCLEOTIDE PHOSPHODIESTERASE 1"/>
    <property type="match status" value="1"/>
</dbReference>
<dbReference type="EMBL" id="JACHID010000011">
    <property type="protein sequence ID" value="MBB5022444.1"/>
    <property type="molecule type" value="Genomic_DNA"/>
</dbReference>
<evidence type="ECO:0000313" key="2">
    <source>
        <dbReference type="EMBL" id="MBB5022444.1"/>
    </source>
</evidence>
<feature type="domain" description="Metallo-beta-lactamase" evidence="1">
    <location>
        <begin position="44"/>
        <end position="225"/>
    </location>
</feature>
<dbReference type="RefSeq" id="WP_183732964.1">
    <property type="nucleotide sequence ID" value="NZ_JACHID010000011.1"/>
</dbReference>
<comment type="caution">
    <text evidence="2">The sequence shown here is derived from an EMBL/GenBank/DDBJ whole genome shotgun (WGS) entry which is preliminary data.</text>
</comment>
<dbReference type="Pfam" id="PF12706">
    <property type="entry name" value="Lactamase_B_2"/>
    <property type="match status" value="1"/>
</dbReference>
<reference evidence="2 3" key="1">
    <citation type="submission" date="2020-08" db="EMBL/GenBank/DDBJ databases">
        <title>Genomic Encyclopedia of Type Strains, Phase IV (KMG-IV): sequencing the most valuable type-strain genomes for metagenomic binning, comparative biology and taxonomic classification.</title>
        <authorList>
            <person name="Goeker M."/>
        </authorList>
    </citation>
    <scope>NUCLEOTIDE SEQUENCE [LARGE SCALE GENOMIC DNA]</scope>
    <source>
        <strain evidence="2 3">DSM 22071</strain>
    </source>
</reference>
<sequence length="257" mass="28662">MRIEALGINDSIAPGKGGMSLLLDETIALDAGAITDTLSLERQKLIEYVVLSHAHFDHVKTLPFLADGLAMTYGVHADHPTTVMAPANVLTDLKKHVFNNVIWPDFTVIPPDNPVMAYQEVGESFELGNYQFRMIPLTHPIATYAIHIEGPAASVLYITDTGPTQMLWRYVNSLERPVDAMFIDVAFPNKLRELALVSGHLTPALLDDELKKITVKVPLIYPIHMKSPYITQISNELASVLEPDSYYILQPMEIVEW</sequence>
<accession>A0A7W7Y5J5</accession>
<dbReference type="Gene3D" id="3.60.15.10">
    <property type="entry name" value="Ribonuclease Z/Hydroxyacylglutathione hydrolase-like"/>
    <property type="match status" value="1"/>
</dbReference>
<dbReference type="InterPro" id="IPR036866">
    <property type="entry name" value="RibonucZ/Hydroxyglut_hydro"/>
</dbReference>
<dbReference type="Proteomes" id="UP000528322">
    <property type="component" value="Unassembled WGS sequence"/>
</dbReference>
<dbReference type="SUPFAM" id="SSF56281">
    <property type="entry name" value="Metallo-hydrolase/oxidoreductase"/>
    <property type="match status" value="1"/>
</dbReference>
<dbReference type="InterPro" id="IPR001279">
    <property type="entry name" value="Metallo-B-lactamas"/>
</dbReference>
<proteinExistence type="predicted"/>
<gene>
    <name evidence="2" type="ORF">HNR37_001781</name>
</gene>
<dbReference type="GO" id="GO:1902660">
    <property type="term" value="P:negative regulation of glucose mediated signaling pathway"/>
    <property type="evidence" value="ECO:0007669"/>
    <property type="project" value="TreeGrafter"/>
</dbReference>
<evidence type="ECO:0000259" key="1">
    <source>
        <dbReference type="Pfam" id="PF12706"/>
    </source>
</evidence>
<dbReference type="GO" id="GO:0006198">
    <property type="term" value="P:cAMP catabolic process"/>
    <property type="evidence" value="ECO:0007669"/>
    <property type="project" value="InterPro"/>
</dbReference>
<dbReference type="CDD" id="cd07735">
    <property type="entry name" value="class_II_PDE_MBL-fold"/>
    <property type="match status" value="1"/>
</dbReference>
<dbReference type="PANTHER" id="PTHR28283">
    <property type="entry name" value="3',5'-CYCLIC-NUCLEOTIDE PHOSPHODIESTERASE 1"/>
    <property type="match status" value="1"/>
</dbReference>